<reference evidence="1 2" key="1">
    <citation type="submission" date="2011-09" db="EMBL/GenBank/DDBJ databases">
        <authorList>
            <person name="McClelland M."/>
            <person name="Clifton S."/>
            <person name="Porwollik S."/>
            <person name="Cheng P."/>
            <person name="Wollam A."/>
            <person name="Wang C."/>
            <person name="Pepin K."/>
            <person name="Bhonagiri V."/>
            <person name="Fulton R."/>
            <person name="Fulton L.F."/>
            <person name="Delehaunty K."/>
            <person name="Fronick C."/>
            <person name="O'Laughlin M."/>
            <person name="Godfrey J."/>
            <person name="Waligorski J."/>
            <person name="Appelbaum E."/>
            <person name="Farmer C."/>
            <person name="Strong C."/>
            <person name="Tomlinson C."/>
            <person name="Hou S."/>
            <person name="Minx P."/>
            <person name="Warren W."/>
            <person name="Wilson R.K."/>
        </authorList>
    </citation>
    <scope>NUCLEOTIDE SEQUENCE [LARGE SCALE GENOMIC DNA]</scope>
    <source>
        <strain evidence="2">SARB 27</strain>
    </source>
</reference>
<proteinExistence type="predicted"/>
<protein>
    <submittedName>
        <fullName evidence="1">Uncharacterized protein</fullName>
    </submittedName>
</protein>
<name>A0A6C8G7C8_SALIN</name>
<accession>A0A6C8G7C8</accession>
<organism evidence="1 2">
    <name type="scientific">Salmonella enterica subsp. enterica serovar Infantis str. SARB27</name>
    <dbReference type="NCBI Taxonomy" id="596155"/>
    <lineage>
        <taxon>Bacteria</taxon>
        <taxon>Pseudomonadati</taxon>
        <taxon>Pseudomonadota</taxon>
        <taxon>Gammaproteobacteria</taxon>
        <taxon>Enterobacterales</taxon>
        <taxon>Enterobacteriaceae</taxon>
        <taxon>Salmonella</taxon>
    </lineage>
</organism>
<dbReference type="Proteomes" id="UP000004564">
    <property type="component" value="Chromosome"/>
</dbReference>
<gene>
    <name evidence="1" type="ORF">SEENIN0B_01780</name>
</gene>
<sequence length="61" mass="6944">MACLEAWAIGVKGRVVKSKAQSVIEILFIRATEQSSVKGRRFMPAYDLQNLIILIYKSTDW</sequence>
<dbReference type="AlphaFoldDB" id="A0A6C8G7C8"/>
<evidence type="ECO:0000313" key="1">
    <source>
        <dbReference type="EMBL" id="EHB41914.1"/>
    </source>
</evidence>
<evidence type="ECO:0000313" key="2">
    <source>
        <dbReference type="Proteomes" id="UP000004564"/>
    </source>
</evidence>
<comment type="caution">
    <text evidence="1">The sequence shown here is derived from an EMBL/GenBank/DDBJ whole genome shotgun (WGS) entry which is preliminary data.</text>
</comment>
<dbReference type="EMBL" id="AFYI01000002">
    <property type="protein sequence ID" value="EHB41914.1"/>
    <property type="molecule type" value="Genomic_DNA"/>
</dbReference>